<evidence type="ECO:0000256" key="2">
    <source>
        <dbReference type="ARBA" id="ARBA00022553"/>
    </source>
</evidence>
<dbReference type="InterPro" id="IPR050893">
    <property type="entry name" value="Sugar_PTS"/>
</dbReference>
<dbReference type="GO" id="GO:0016301">
    <property type="term" value="F:kinase activity"/>
    <property type="evidence" value="ECO:0007669"/>
    <property type="project" value="UniProtKB-KW"/>
</dbReference>
<dbReference type="PROSITE" id="PS00372">
    <property type="entry name" value="PTS_EIIA_TYPE_2_HIS"/>
    <property type="match status" value="1"/>
</dbReference>
<evidence type="ECO:0000256" key="1">
    <source>
        <dbReference type="ARBA" id="ARBA00022448"/>
    </source>
</evidence>
<dbReference type="Gene3D" id="3.40.930.10">
    <property type="entry name" value="Mannitol-specific EII, Chain A"/>
    <property type="match status" value="1"/>
</dbReference>
<reference evidence="8" key="1">
    <citation type="submission" date="2018-12" db="EMBL/GenBank/DDBJ databases">
        <authorList>
            <consortium name="PulseNet: The National Subtyping Network for Foodborne Disease Surveillance"/>
            <person name="Tarr C.L."/>
            <person name="Trees E."/>
            <person name="Katz L.S."/>
            <person name="Carleton-Romer H.A."/>
            <person name="Stroika S."/>
            <person name="Kucerova Z."/>
            <person name="Roache K.F."/>
            <person name="Sabol A.L."/>
            <person name="Besser J."/>
            <person name="Gerner-Smidt P."/>
        </authorList>
    </citation>
    <scope>NUCLEOTIDE SEQUENCE</scope>
    <source>
        <strain evidence="8">PNUSAS063856</strain>
    </source>
</reference>
<proteinExistence type="predicted"/>
<dbReference type="Pfam" id="PF00359">
    <property type="entry name" value="PTS_EIIA_2"/>
    <property type="match status" value="1"/>
</dbReference>
<name>A0A5T2Q9X3_SALER</name>
<evidence type="ECO:0000256" key="3">
    <source>
        <dbReference type="ARBA" id="ARBA00022597"/>
    </source>
</evidence>
<keyword evidence="2" id="KW-0597">Phosphoprotein</keyword>
<evidence type="ECO:0000256" key="6">
    <source>
        <dbReference type="ARBA" id="ARBA00022777"/>
    </source>
</evidence>
<evidence type="ECO:0000256" key="5">
    <source>
        <dbReference type="ARBA" id="ARBA00022683"/>
    </source>
</evidence>
<protein>
    <submittedName>
        <fullName evidence="8">PTS mannitol transporter subunit IIA</fullName>
    </submittedName>
</protein>
<dbReference type="CDD" id="cd00211">
    <property type="entry name" value="PTS_IIA_fru"/>
    <property type="match status" value="1"/>
</dbReference>
<comment type="caution">
    <text evidence="8">The sequence shown here is derived from an EMBL/GenBank/DDBJ whole genome shotgun (WGS) entry which is preliminary data.</text>
</comment>
<dbReference type="SUPFAM" id="SSF55804">
    <property type="entry name" value="Phoshotransferase/anion transport protein"/>
    <property type="match status" value="1"/>
</dbReference>
<keyword evidence="3" id="KW-0762">Sugar transport</keyword>
<dbReference type="GO" id="GO:0009401">
    <property type="term" value="P:phosphoenolpyruvate-dependent sugar phosphotransferase system"/>
    <property type="evidence" value="ECO:0007669"/>
    <property type="project" value="UniProtKB-KW"/>
</dbReference>
<dbReference type="PROSITE" id="PS51094">
    <property type="entry name" value="PTS_EIIA_TYPE_2"/>
    <property type="match status" value="1"/>
</dbReference>
<dbReference type="EMBL" id="AACVGV010000038">
    <property type="protein sequence ID" value="EAM5479735.1"/>
    <property type="molecule type" value="Genomic_DNA"/>
</dbReference>
<dbReference type="InterPro" id="IPR002178">
    <property type="entry name" value="PTS_EIIA_type-2_dom"/>
</dbReference>
<dbReference type="GO" id="GO:0005886">
    <property type="term" value="C:plasma membrane"/>
    <property type="evidence" value="ECO:0007669"/>
    <property type="project" value="TreeGrafter"/>
</dbReference>
<evidence type="ECO:0000256" key="4">
    <source>
        <dbReference type="ARBA" id="ARBA00022679"/>
    </source>
</evidence>
<dbReference type="PANTHER" id="PTHR30181">
    <property type="entry name" value="MANNITOL PERMEASE IIC COMPONENT"/>
    <property type="match status" value="1"/>
</dbReference>
<dbReference type="InterPro" id="IPR016152">
    <property type="entry name" value="PTrfase/Anion_transptr"/>
</dbReference>
<feature type="domain" description="PTS EIIA type-2" evidence="7">
    <location>
        <begin position="2"/>
        <end position="142"/>
    </location>
</feature>
<keyword evidence="6" id="KW-0418">Kinase</keyword>
<keyword evidence="5" id="KW-0598">Phosphotransferase system</keyword>
<sequence>MEILKLDNITLSASFQNRDEAIKAAGRILVENGYVAPEYVDCMLQREAVISTYVGNNVAVPHGISGSEGFIKESGISVIVVPEGVKYSEHDVAKLIIGIAGRDGQHMDILGQIAMICSEQENVDEILQAKSAQEILEIFQKELV</sequence>
<dbReference type="PANTHER" id="PTHR30181:SF2">
    <property type="entry name" value="PTS SYSTEM MANNITOL-SPECIFIC EIICBA COMPONENT"/>
    <property type="match status" value="1"/>
</dbReference>
<accession>A0A5T2Q9X3</accession>
<dbReference type="GO" id="GO:0090563">
    <property type="term" value="F:protein-phosphocysteine-sugar phosphotransferase activity"/>
    <property type="evidence" value="ECO:0007669"/>
    <property type="project" value="TreeGrafter"/>
</dbReference>
<evidence type="ECO:0000259" key="7">
    <source>
        <dbReference type="PROSITE" id="PS51094"/>
    </source>
</evidence>
<gene>
    <name evidence="8" type="ORF">EKI11_15655</name>
</gene>
<keyword evidence="4" id="KW-0808">Transferase</keyword>
<keyword evidence="1" id="KW-0813">Transport</keyword>
<organism evidence="8">
    <name type="scientific">Salmonella enterica</name>
    <name type="common">Salmonella choleraesuis</name>
    <dbReference type="NCBI Taxonomy" id="28901"/>
    <lineage>
        <taxon>Bacteria</taxon>
        <taxon>Pseudomonadati</taxon>
        <taxon>Pseudomonadota</taxon>
        <taxon>Gammaproteobacteria</taxon>
        <taxon>Enterobacterales</taxon>
        <taxon>Enterobacteriaceae</taxon>
        <taxon>Salmonella</taxon>
    </lineage>
</organism>
<evidence type="ECO:0000313" key="8">
    <source>
        <dbReference type="EMBL" id="EAM5479735.1"/>
    </source>
</evidence>
<dbReference type="AlphaFoldDB" id="A0A5T2Q9X3"/>